<protein>
    <recommendedName>
        <fullName evidence="3">SET domain-containing protein</fullName>
    </recommendedName>
</protein>
<dbReference type="SUPFAM" id="SSF82199">
    <property type="entry name" value="SET domain"/>
    <property type="match status" value="1"/>
</dbReference>
<dbReference type="Proteomes" id="UP000026962">
    <property type="component" value="Chromosome 8"/>
</dbReference>
<sequence>MGEVKMSLKCNFYPSRFSINLDKVLKMVEDECIHSYQIQPPAFSVTKLMNDVCQCAVQLASANSEILSDGANLQKEAVDTDIPFVKPISCMNAIDGNNNATGGLSMLVSSGTILQNSIVARQPELALSKQRLTHDVSDISKGEEQARISIVNEFGSESCPFFNYIQKNLVFQNAFVNISIARIGNDDCCANCSANCLSSPFPCACARATGGEFAYTSEGLIRATFLDECISVNHSPENHKTYCKTTCPFERAKKGSSPDQCKGHLVSKCGCTMHCGNRVVQRGITSNFAVLLDADWGSERVLTDEEALCIDATFYGNVGRFVNHRCFDANLILIPVEVETPDHCYYHLAFFTAKKVEAFEELTW</sequence>
<dbReference type="GO" id="GO:0008270">
    <property type="term" value="F:zinc ion binding"/>
    <property type="evidence" value="ECO:0007669"/>
    <property type="project" value="InterPro"/>
</dbReference>
<dbReference type="PROSITE" id="PS50280">
    <property type="entry name" value="SET"/>
    <property type="match status" value="1"/>
</dbReference>
<dbReference type="PANTHER" id="PTHR46450:SF11">
    <property type="entry name" value="HISTONE-LYSINE N-METHYLTRANSFERASE SUVR4"/>
    <property type="match status" value="1"/>
</dbReference>
<feature type="domain" description="SET" evidence="3">
    <location>
        <begin position="228"/>
        <end position="364"/>
    </location>
</feature>
<dbReference type="Gramene" id="OPUNC08G21990.1">
    <property type="protein sequence ID" value="OPUNC08G21990.1"/>
    <property type="gene ID" value="OPUNC08G21990"/>
</dbReference>
<evidence type="ECO:0000256" key="2">
    <source>
        <dbReference type="ARBA" id="ARBA00022454"/>
    </source>
</evidence>
<evidence type="ECO:0000259" key="3">
    <source>
        <dbReference type="PROSITE" id="PS50280"/>
    </source>
</evidence>
<dbReference type="OMA" id="VWMALNT"/>
<dbReference type="PANTHER" id="PTHR46450">
    <property type="entry name" value="INACTIVE HISTONE-LYSINE N-METHYLTRANSFERASE SUVR1-RELATED"/>
    <property type="match status" value="1"/>
</dbReference>
<dbReference type="AlphaFoldDB" id="A0A0E0LY37"/>
<evidence type="ECO:0000256" key="1">
    <source>
        <dbReference type="ARBA" id="ARBA00004286"/>
    </source>
</evidence>
<keyword evidence="5" id="KW-1185">Reference proteome</keyword>
<dbReference type="Gene3D" id="2.170.270.10">
    <property type="entry name" value="SET domain"/>
    <property type="match status" value="2"/>
</dbReference>
<evidence type="ECO:0000313" key="5">
    <source>
        <dbReference type="Proteomes" id="UP000026962"/>
    </source>
</evidence>
<dbReference type="InterPro" id="IPR007728">
    <property type="entry name" value="Pre-SET_dom"/>
</dbReference>
<reference evidence="4" key="2">
    <citation type="submission" date="2018-05" db="EMBL/GenBank/DDBJ databases">
        <title>OpunRS2 (Oryza punctata Reference Sequence Version 2).</title>
        <authorList>
            <person name="Zhang J."/>
            <person name="Kudrna D."/>
            <person name="Lee S."/>
            <person name="Talag J."/>
            <person name="Welchert J."/>
            <person name="Wing R.A."/>
        </authorList>
    </citation>
    <scope>NUCLEOTIDE SEQUENCE [LARGE SCALE GENOMIC DNA]</scope>
</reference>
<comment type="subcellular location">
    <subcellularLocation>
        <location evidence="1">Chromosome</location>
    </subcellularLocation>
</comment>
<name>A0A0E0LY37_ORYPU</name>
<dbReference type="InterPro" id="IPR046341">
    <property type="entry name" value="SET_dom_sf"/>
</dbReference>
<dbReference type="HOGENOM" id="CLU_011618_2_0_1"/>
<dbReference type="Pfam" id="PF00856">
    <property type="entry name" value="SET"/>
    <property type="match status" value="1"/>
</dbReference>
<proteinExistence type="predicted"/>
<dbReference type="GO" id="GO:0005634">
    <property type="term" value="C:nucleus"/>
    <property type="evidence" value="ECO:0007669"/>
    <property type="project" value="InterPro"/>
</dbReference>
<keyword evidence="2" id="KW-0158">Chromosome</keyword>
<dbReference type="InterPro" id="IPR001214">
    <property type="entry name" value="SET_dom"/>
</dbReference>
<dbReference type="eggNOG" id="KOG1082">
    <property type="taxonomic scope" value="Eukaryota"/>
</dbReference>
<evidence type="ECO:0000313" key="4">
    <source>
        <dbReference type="EnsemblPlants" id="OPUNC08G21990.1"/>
    </source>
</evidence>
<reference evidence="4" key="1">
    <citation type="submission" date="2015-04" db="UniProtKB">
        <authorList>
            <consortium name="EnsemblPlants"/>
        </authorList>
    </citation>
    <scope>IDENTIFICATION</scope>
</reference>
<dbReference type="SMART" id="SM00468">
    <property type="entry name" value="PreSET"/>
    <property type="match status" value="1"/>
</dbReference>
<dbReference type="EnsemblPlants" id="OPUNC08G21990.1">
    <property type="protein sequence ID" value="OPUNC08G21990.1"/>
    <property type="gene ID" value="OPUNC08G21990"/>
</dbReference>
<dbReference type="GO" id="GO:0005694">
    <property type="term" value="C:chromosome"/>
    <property type="evidence" value="ECO:0007669"/>
    <property type="project" value="UniProtKB-SubCell"/>
</dbReference>
<organism evidence="4">
    <name type="scientific">Oryza punctata</name>
    <name type="common">Red rice</name>
    <dbReference type="NCBI Taxonomy" id="4537"/>
    <lineage>
        <taxon>Eukaryota</taxon>
        <taxon>Viridiplantae</taxon>
        <taxon>Streptophyta</taxon>
        <taxon>Embryophyta</taxon>
        <taxon>Tracheophyta</taxon>
        <taxon>Spermatophyta</taxon>
        <taxon>Magnoliopsida</taxon>
        <taxon>Liliopsida</taxon>
        <taxon>Poales</taxon>
        <taxon>Poaceae</taxon>
        <taxon>BOP clade</taxon>
        <taxon>Oryzoideae</taxon>
        <taxon>Oryzeae</taxon>
        <taxon>Oryzinae</taxon>
        <taxon>Oryza</taxon>
    </lineage>
</organism>
<dbReference type="STRING" id="4537.A0A0E0LY37"/>
<dbReference type="GO" id="GO:0042054">
    <property type="term" value="F:histone methyltransferase activity"/>
    <property type="evidence" value="ECO:0007669"/>
    <property type="project" value="InterPro"/>
</dbReference>
<accession>A0A0E0LY37</accession>